<evidence type="ECO:0000256" key="4">
    <source>
        <dbReference type="ARBA" id="ARBA00022801"/>
    </source>
</evidence>
<feature type="chain" id="PRO_5041770474" description="Carboxypeptidase" evidence="8">
    <location>
        <begin position="20"/>
        <end position="552"/>
    </location>
</feature>
<dbReference type="AlphaFoldDB" id="A0AAF0F5X2"/>
<dbReference type="Pfam" id="PF00450">
    <property type="entry name" value="Peptidase_S10"/>
    <property type="match status" value="1"/>
</dbReference>
<keyword evidence="8" id="KW-0732">Signal</keyword>
<proteinExistence type="inferred from homology"/>
<dbReference type="EC" id="3.4.16.-" evidence="8"/>
<sequence>MMIPLLSFVGIALAGSVSAQGGFVKAPTDLTSKNGHANTTVRFKSVPAGICEMDSDVKSYSGYVDTAENEHMYFWFFEARKDPKDAPLTVWFNGGPGSSSMIGLFQENGPCRVTPDGKVHNNKHSWSEVSNMLFIDQPVTTGLSYSKVGPVVYNTETHSIVKSLDKDECPSNLKKTEECGTFSLPEDTDAPSTTLSTPPAVWKLMQGFLGAFPEYANASLHLTTESYGGHFGPAFGAYFLEQNKKNLPDTVPLNLESVMIGNGWFDPMVQYQAYYNFTVSPGNTYDYHPYNKSVTDKLYNDLYGEGKCVDQLKECYSSRSDKICRKTDAFCAAHVESVLDVVVKRDEYDIRELMPDPFPYGRYAKYLNSEKVQKAIGAYQNYSESSPIVGKTFTKTGDDSRRQSSVKNLQSLLDQGVTVTLLAGDADYNCNWLGVEVIAHMVAGKDFASAGYADIKTSGPETPGQVKQAGNFSFARIYYSGHEVPFYQPIAALEVMNRTLFHRDIATGQRSTSNGYKTKGSHQSTFRQGNDTVQFKPLPKNATYNPITHKPN</sequence>
<evidence type="ECO:0000256" key="9">
    <source>
        <dbReference type="SAM" id="MobiDB-lite"/>
    </source>
</evidence>
<keyword evidence="4 8" id="KW-0378">Hydrolase</keyword>
<evidence type="ECO:0000313" key="10">
    <source>
        <dbReference type="EMBL" id="WFD40474.1"/>
    </source>
</evidence>
<protein>
    <recommendedName>
        <fullName evidence="8">Carboxypeptidase</fullName>
        <ecNumber evidence="8">3.4.16.-</ecNumber>
    </recommendedName>
</protein>
<dbReference type="GO" id="GO:0000324">
    <property type="term" value="C:fungal-type vacuole"/>
    <property type="evidence" value="ECO:0007669"/>
    <property type="project" value="TreeGrafter"/>
</dbReference>
<dbReference type="EMBL" id="CP119963">
    <property type="protein sequence ID" value="WFD40474.1"/>
    <property type="molecule type" value="Genomic_DNA"/>
</dbReference>
<accession>A0AAF0F5X2</accession>
<comment type="catalytic activity">
    <reaction evidence="6">
        <text>a diacylglycerol + H2O = a monoacylglycerol + a fatty acid + H(+)</text>
        <dbReference type="Rhea" id="RHEA:32731"/>
        <dbReference type="ChEBI" id="CHEBI:15377"/>
        <dbReference type="ChEBI" id="CHEBI:15378"/>
        <dbReference type="ChEBI" id="CHEBI:17408"/>
        <dbReference type="ChEBI" id="CHEBI:18035"/>
        <dbReference type="ChEBI" id="CHEBI:28868"/>
    </reaction>
</comment>
<dbReference type="GO" id="GO:0004185">
    <property type="term" value="F:serine-type carboxypeptidase activity"/>
    <property type="evidence" value="ECO:0007669"/>
    <property type="project" value="UniProtKB-UniRule"/>
</dbReference>
<dbReference type="PRINTS" id="PR00724">
    <property type="entry name" value="CRBOXYPTASEC"/>
</dbReference>
<dbReference type="InterPro" id="IPR018202">
    <property type="entry name" value="Ser_caboxypep_ser_AS"/>
</dbReference>
<evidence type="ECO:0000256" key="6">
    <source>
        <dbReference type="ARBA" id="ARBA00047591"/>
    </source>
</evidence>
<dbReference type="InterPro" id="IPR001563">
    <property type="entry name" value="Peptidase_S10"/>
</dbReference>
<dbReference type="Gene3D" id="3.40.50.1820">
    <property type="entry name" value="alpha/beta hydrolase"/>
    <property type="match status" value="1"/>
</dbReference>
<keyword evidence="11" id="KW-1185">Reference proteome</keyword>
<dbReference type="InterPro" id="IPR029058">
    <property type="entry name" value="AB_hydrolase_fold"/>
</dbReference>
<gene>
    <name evidence="10" type="ORF">MJAP1_003460</name>
</gene>
<dbReference type="PANTHER" id="PTHR11802:SF64">
    <property type="entry name" value="CARBOXYPEPTIDASE"/>
    <property type="match status" value="1"/>
</dbReference>
<comment type="similarity">
    <text evidence="1 8">Belongs to the peptidase S10 family.</text>
</comment>
<evidence type="ECO:0000256" key="7">
    <source>
        <dbReference type="ARBA" id="ARBA00048461"/>
    </source>
</evidence>
<dbReference type="PROSITE" id="PS00131">
    <property type="entry name" value="CARBOXYPEPT_SER_SER"/>
    <property type="match status" value="1"/>
</dbReference>
<feature type="signal peptide" evidence="8">
    <location>
        <begin position="1"/>
        <end position="19"/>
    </location>
</feature>
<evidence type="ECO:0000313" key="11">
    <source>
        <dbReference type="Proteomes" id="UP001217754"/>
    </source>
</evidence>
<organism evidence="10 11">
    <name type="scientific">Malassezia japonica</name>
    <dbReference type="NCBI Taxonomy" id="223818"/>
    <lineage>
        <taxon>Eukaryota</taxon>
        <taxon>Fungi</taxon>
        <taxon>Dikarya</taxon>
        <taxon>Basidiomycota</taxon>
        <taxon>Ustilaginomycotina</taxon>
        <taxon>Malasseziomycetes</taxon>
        <taxon>Malasseziales</taxon>
        <taxon>Malasseziaceae</taxon>
        <taxon>Malassezia</taxon>
    </lineage>
</organism>
<dbReference type="SUPFAM" id="SSF53474">
    <property type="entry name" value="alpha/beta-Hydrolases"/>
    <property type="match status" value="1"/>
</dbReference>
<evidence type="ECO:0000256" key="2">
    <source>
        <dbReference type="ARBA" id="ARBA00022645"/>
    </source>
</evidence>
<dbReference type="GO" id="GO:0006508">
    <property type="term" value="P:proteolysis"/>
    <property type="evidence" value="ECO:0007669"/>
    <property type="project" value="UniProtKB-KW"/>
</dbReference>
<dbReference type="RefSeq" id="XP_060123371.1">
    <property type="nucleotide sequence ID" value="XM_060267388.1"/>
</dbReference>
<feature type="region of interest" description="Disordered" evidence="9">
    <location>
        <begin position="510"/>
        <end position="552"/>
    </location>
</feature>
<name>A0AAF0F5X2_9BASI</name>
<dbReference type="GeneID" id="85227111"/>
<keyword evidence="5" id="KW-0325">Glycoprotein</keyword>
<feature type="compositionally biased region" description="Polar residues" evidence="9">
    <location>
        <begin position="510"/>
        <end position="533"/>
    </location>
</feature>
<evidence type="ECO:0000256" key="8">
    <source>
        <dbReference type="RuleBase" id="RU361156"/>
    </source>
</evidence>
<evidence type="ECO:0000256" key="5">
    <source>
        <dbReference type="ARBA" id="ARBA00023180"/>
    </source>
</evidence>
<reference evidence="10" key="1">
    <citation type="submission" date="2023-03" db="EMBL/GenBank/DDBJ databases">
        <title>Mating type loci evolution in Malassezia.</title>
        <authorList>
            <person name="Coelho M.A."/>
        </authorList>
    </citation>
    <scope>NUCLEOTIDE SEQUENCE</scope>
    <source>
        <strain evidence="10">CBS 9431</strain>
    </source>
</reference>
<evidence type="ECO:0000256" key="3">
    <source>
        <dbReference type="ARBA" id="ARBA00022670"/>
    </source>
</evidence>
<dbReference type="Proteomes" id="UP001217754">
    <property type="component" value="Chromosome 6"/>
</dbReference>
<comment type="catalytic activity">
    <reaction evidence="7">
        <text>a monoacylglycerol + H2O = glycerol + a fatty acid + H(+)</text>
        <dbReference type="Rhea" id="RHEA:15245"/>
        <dbReference type="ChEBI" id="CHEBI:15377"/>
        <dbReference type="ChEBI" id="CHEBI:15378"/>
        <dbReference type="ChEBI" id="CHEBI:17408"/>
        <dbReference type="ChEBI" id="CHEBI:17754"/>
        <dbReference type="ChEBI" id="CHEBI:28868"/>
    </reaction>
</comment>
<dbReference type="PANTHER" id="PTHR11802">
    <property type="entry name" value="SERINE PROTEASE FAMILY S10 SERINE CARBOXYPEPTIDASE"/>
    <property type="match status" value="1"/>
</dbReference>
<evidence type="ECO:0000256" key="1">
    <source>
        <dbReference type="ARBA" id="ARBA00009431"/>
    </source>
</evidence>
<keyword evidence="2 8" id="KW-0121">Carboxypeptidase</keyword>
<keyword evidence="3 8" id="KW-0645">Protease</keyword>